<dbReference type="AlphaFoldDB" id="A0A0F9T8G8"/>
<name>A0A0F9T8G8_9ZZZZ</name>
<dbReference type="EMBL" id="LAZR01000277">
    <property type="protein sequence ID" value="KKN77530.1"/>
    <property type="molecule type" value="Genomic_DNA"/>
</dbReference>
<proteinExistence type="predicted"/>
<gene>
    <name evidence="1" type="ORF">LCGC14_0359450</name>
</gene>
<sequence>MNWLNIFSKRPIDFDVDVKQLGDWVFFFYSDIRYLRSVYLKNGGLLKVHRLKGFTNKNKKAIHTMKGKTYTLGHEMEHALGLIGDDE</sequence>
<comment type="caution">
    <text evidence="1">The sequence shown here is derived from an EMBL/GenBank/DDBJ whole genome shotgun (WGS) entry which is preliminary data.</text>
</comment>
<evidence type="ECO:0000313" key="1">
    <source>
        <dbReference type="EMBL" id="KKN77530.1"/>
    </source>
</evidence>
<organism evidence="1">
    <name type="scientific">marine sediment metagenome</name>
    <dbReference type="NCBI Taxonomy" id="412755"/>
    <lineage>
        <taxon>unclassified sequences</taxon>
        <taxon>metagenomes</taxon>
        <taxon>ecological metagenomes</taxon>
    </lineage>
</organism>
<protein>
    <submittedName>
        <fullName evidence="1">Uncharacterized protein</fullName>
    </submittedName>
</protein>
<accession>A0A0F9T8G8</accession>
<reference evidence="1" key="1">
    <citation type="journal article" date="2015" name="Nature">
        <title>Complex archaea that bridge the gap between prokaryotes and eukaryotes.</title>
        <authorList>
            <person name="Spang A."/>
            <person name="Saw J.H."/>
            <person name="Jorgensen S.L."/>
            <person name="Zaremba-Niedzwiedzka K."/>
            <person name="Martijn J."/>
            <person name="Lind A.E."/>
            <person name="van Eijk R."/>
            <person name="Schleper C."/>
            <person name="Guy L."/>
            <person name="Ettema T.J."/>
        </authorList>
    </citation>
    <scope>NUCLEOTIDE SEQUENCE</scope>
</reference>